<organism evidence="2 3">
    <name type="scientific">Sulfurivirga caldicuralii</name>
    <dbReference type="NCBI Taxonomy" id="364032"/>
    <lineage>
        <taxon>Bacteria</taxon>
        <taxon>Pseudomonadati</taxon>
        <taxon>Pseudomonadota</taxon>
        <taxon>Gammaproteobacteria</taxon>
        <taxon>Thiotrichales</taxon>
        <taxon>Piscirickettsiaceae</taxon>
        <taxon>Sulfurivirga</taxon>
    </lineage>
</organism>
<feature type="transmembrane region" description="Helical" evidence="1">
    <location>
        <begin position="42"/>
        <end position="61"/>
    </location>
</feature>
<dbReference type="AlphaFoldDB" id="A0A1N6G6R5"/>
<evidence type="ECO:0000256" key="1">
    <source>
        <dbReference type="SAM" id="Phobius"/>
    </source>
</evidence>
<dbReference type="InterPro" id="IPR007272">
    <property type="entry name" value="Sulf_transp_TsuA/YedE"/>
</dbReference>
<dbReference type="Proteomes" id="UP000198461">
    <property type="component" value="Unassembled WGS sequence"/>
</dbReference>
<keyword evidence="3" id="KW-1185">Reference proteome</keyword>
<feature type="transmembrane region" description="Helical" evidence="1">
    <location>
        <begin position="73"/>
        <end position="101"/>
    </location>
</feature>
<gene>
    <name evidence="2" type="ORF">SAMN05443662_1217</name>
</gene>
<feature type="transmembrane region" description="Helical" evidence="1">
    <location>
        <begin position="6"/>
        <end position="22"/>
    </location>
</feature>
<dbReference type="RefSeq" id="WP_074201505.1">
    <property type="nucleotide sequence ID" value="NZ_FSRE01000003.1"/>
</dbReference>
<feature type="transmembrane region" description="Helical" evidence="1">
    <location>
        <begin position="164"/>
        <end position="184"/>
    </location>
</feature>
<sequence length="191" mass="20395">MKLLLAIILGGAFGFVLHRIGATNPTRLIDMLRLSDLKLEKVILFSIGTTMITLFTINTLFPGAVHFSVRAAYWGVFVGGLIFGLGFALSALCPGTGVAALGEGRKDAVFYVLGGLVGTFLLALSWEWLAQTALFQLVIDGTPKPVLAEGVVVRGHELPALIHLPGWLTALIFGGALIALAFVLPRKLRDK</sequence>
<keyword evidence="1" id="KW-0472">Membrane</keyword>
<name>A0A1N6G6R5_9GAMM</name>
<dbReference type="OrthoDB" id="9790409at2"/>
<accession>A0A1N6G6R5</accession>
<dbReference type="STRING" id="364032.SAMN05443662_1217"/>
<keyword evidence="1" id="KW-1133">Transmembrane helix</keyword>
<feature type="transmembrane region" description="Helical" evidence="1">
    <location>
        <begin position="108"/>
        <end position="126"/>
    </location>
</feature>
<evidence type="ECO:0000313" key="3">
    <source>
        <dbReference type="Proteomes" id="UP000198461"/>
    </source>
</evidence>
<keyword evidence="1" id="KW-0812">Transmembrane</keyword>
<reference evidence="2 3" key="1">
    <citation type="submission" date="2016-11" db="EMBL/GenBank/DDBJ databases">
        <authorList>
            <person name="Jaros S."/>
            <person name="Januszkiewicz K."/>
            <person name="Wedrychowicz H."/>
        </authorList>
    </citation>
    <scope>NUCLEOTIDE SEQUENCE [LARGE SCALE GENOMIC DNA]</scope>
    <source>
        <strain evidence="2 3">DSM 17737</strain>
    </source>
</reference>
<dbReference type="Pfam" id="PF04143">
    <property type="entry name" value="Sulf_transp"/>
    <property type="match status" value="1"/>
</dbReference>
<evidence type="ECO:0000313" key="2">
    <source>
        <dbReference type="EMBL" id="SIO03235.1"/>
    </source>
</evidence>
<proteinExistence type="predicted"/>
<protein>
    <submittedName>
        <fullName evidence="2">Uncharacterized protein</fullName>
    </submittedName>
</protein>
<dbReference type="EMBL" id="FSRE01000003">
    <property type="protein sequence ID" value="SIO03235.1"/>
    <property type="molecule type" value="Genomic_DNA"/>
</dbReference>